<reference evidence="2" key="1">
    <citation type="journal article" date="2023" name="Nat. Plants">
        <title>Single-cell RNA sequencing provides a high-resolution roadmap for understanding the multicellular compartmentation of specialized metabolism.</title>
        <authorList>
            <person name="Sun S."/>
            <person name="Shen X."/>
            <person name="Li Y."/>
            <person name="Li Y."/>
            <person name="Wang S."/>
            <person name="Li R."/>
            <person name="Zhang H."/>
            <person name="Shen G."/>
            <person name="Guo B."/>
            <person name="Wei J."/>
            <person name="Xu J."/>
            <person name="St-Pierre B."/>
            <person name="Chen S."/>
            <person name="Sun C."/>
        </authorList>
    </citation>
    <scope>NUCLEOTIDE SEQUENCE [LARGE SCALE GENOMIC DNA]</scope>
</reference>
<accession>A0ACC0ASE3</accession>
<organism evidence="1 2">
    <name type="scientific">Catharanthus roseus</name>
    <name type="common">Madagascar periwinkle</name>
    <name type="synonym">Vinca rosea</name>
    <dbReference type="NCBI Taxonomy" id="4058"/>
    <lineage>
        <taxon>Eukaryota</taxon>
        <taxon>Viridiplantae</taxon>
        <taxon>Streptophyta</taxon>
        <taxon>Embryophyta</taxon>
        <taxon>Tracheophyta</taxon>
        <taxon>Spermatophyta</taxon>
        <taxon>Magnoliopsida</taxon>
        <taxon>eudicotyledons</taxon>
        <taxon>Gunneridae</taxon>
        <taxon>Pentapetalae</taxon>
        <taxon>asterids</taxon>
        <taxon>lamiids</taxon>
        <taxon>Gentianales</taxon>
        <taxon>Apocynaceae</taxon>
        <taxon>Rauvolfioideae</taxon>
        <taxon>Vinceae</taxon>
        <taxon>Catharanthinae</taxon>
        <taxon>Catharanthus</taxon>
    </lineage>
</organism>
<dbReference type="EMBL" id="CM044705">
    <property type="protein sequence ID" value="KAI5662897.1"/>
    <property type="molecule type" value="Genomic_DNA"/>
</dbReference>
<gene>
    <name evidence="1" type="ORF">M9H77_22220</name>
</gene>
<protein>
    <submittedName>
        <fullName evidence="1">Uncharacterized protein</fullName>
    </submittedName>
</protein>
<name>A0ACC0ASE3_CATRO</name>
<evidence type="ECO:0000313" key="2">
    <source>
        <dbReference type="Proteomes" id="UP001060085"/>
    </source>
</evidence>
<sequence length="281" mass="30253">MLENCKENFFFPSAVETPEALRGRSRGGSGCGIPNSSLAHYGRMGAVALSSLATHRWVTATSSSLIDTAWERSTARGDRRSAANLDGINEPQGVAASIQVDSSVGILGLGSSLNEKKNFSADFSGEAQQAPKTAQQPGHLAGVSTHIGLRMNLTATFFFKFWSGPIFVSCCGPHGACPFASWRGLTNSSPSPEAMAHVEAGSLVRQRIDFRVMNIVEANNILRTHNRFTLLHSFSIMFQLWDQFRGLSCGAIAGISIRIVGLLFAGCLYKTNLPKEEGLEN</sequence>
<comment type="caution">
    <text evidence="1">The sequence shown here is derived from an EMBL/GenBank/DDBJ whole genome shotgun (WGS) entry which is preliminary data.</text>
</comment>
<proteinExistence type="predicted"/>
<keyword evidence="2" id="KW-1185">Reference proteome</keyword>
<evidence type="ECO:0000313" key="1">
    <source>
        <dbReference type="EMBL" id="KAI5662897.1"/>
    </source>
</evidence>
<dbReference type="Proteomes" id="UP001060085">
    <property type="component" value="Linkage Group LG05"/>
</dbReference>